<reference evidence="11" key="2">
    <citation type="submission" date="2022-01" db="EMBL/GenBank/DDBJ databases">
        <authorList>
            <person name="Yamashiro T."/>
            <person name="Shiraishi A."/>
            <person name="Satake H."/>
            <person name="Nakayama K."/>
        </authorList>
    </citation>
    <scope>NUCLEOTIDE SEQUENCE</scope>
</reference>
<keyword evidence="5" id="KW-0678">Repressor</keyword>
<feature type="compositionally biased region" description="Basic and acidic residues" evidence="9">
    <location>
        <begin position="122"/>
        <end position="134"/>
    </location>
</feature>
<evidence type="ECO:0000313" key="11">
    <source>
        <dbReference type="EMBL" id="GJT03444.1"/>
    </source>
</evidence>
<dbReference type="PANTHER" id="PTHR23326">
    <property type="entry name" value="CCR4 NOT-RELATED"/>
    <property type="match status" value="1"/>
</dbReference>
<evidence type="ECO:0000256" key="7">
    <source>
        <dbReference type="ARBA" id="ARBA00023163"/>
    </source>
</evidence>
<keyword evidence="4" id="KW-0963">Cytoplasm</keyword>
<gene>
    <name evidence="11" type="ORF">Tco_0824613</name>
</gene>
<evidence type="ECO:0000259" key="10">
    <source>
        <dbReference type="Pfam" id="PF04065"/>
    </source>
</evidence>
<dbReference type="PIRSF" id="PIRSF005290">
    <property type="entry name" value="NOT_su_3_5"/>
    <property type="match status" value="1"/>
</dbReference>
<feature type="region of interest" description="Disordered" evidence="9">
    <location>
        <begin position="112"/>
        <end position="134"/>
    </location>
</feature>
<keyword evidence="6" id="KW-0805">Transcription regulation</keyword>
<evidence type="ECO:0000256" key="3">
    <source>
        <dbReference type="ARBA" id="ARBA00007682"/>
    </source>
</evidence>
<reference evidence="11" key="1">
    <citation type="journal article" date="2022" name="Int. J. Mol. Sci.">
        <title>Draft Genome of Tanacetum Coccineum: Genomic Comparison of Closely Related Tanacetum-Family Plants.</title>
        <authorList>
            <person name="Yamashiro T."/>
            <person name="Shiraishi A."/>
            <person name="Nakayama K."/>
            <person name="Satake H."/>
        </authorList>
    </citation>
    <scope>NUCLEOTIDE SEQUENCE</scope>
</reference>
<dbReference type="EMBL" id="BQNB010012428">
    <property type="protein sequence ID" value="GJT03444.1"/>
    <property type="molecule type" value="Genomic_DNA"/>
</dbReference>
<name>A0ABQ5ARA2_9ASTR</name>
<evidence type="ECO:0000256" key="5">
    <source>
        <dbReference type="ARBA" id="ARBA00022491"/>
    </source>
</evidence>
<dbReference type="InterPro" id="IPR012270">
    <property type="entry name" value="CCR4-NOT_su3/5"/>
</dbReference>
<evidence type="ECO:0000256" key="9">
    <source>
        <dbReference type="SAM" id="MobiDB-lite"/>
    </source>
</evidence>
<comment type="subcellular location">
    <subcellularLocation>
        <location evidence="2">Cytoplasm</location>
    </subcellularLocation>
    <subcellularLocation>
        <location evidence="1">Nucleus</location>
    </subcellularLocation>
</comment>
<dbReference type="Proteomes" id="UP001151760">
    <property type="component" value="Unassembled WGS sequence"/>
</dbReference>
<evidence type="ECO:0000256" key="8">
    <source>
        <dbReference type="ARBA" id="ARBA00023242"/>
    </source>
</evidence>
<dbReference type="InterPro" id="IPR040168">
    <property type="entry name" value="Not2/3/5"/>
</dbReference>
<protein>
    <submittedName>
        <fullName evidence="11">CCR4-NOT complex, subunit 3/ 5</fullName>
    </submittedName>
</protein>
<keyword evidence="7" id="KW-0804">Transcription</keyword>
<feature type="domain" description="CCR4-Not complex component Not N-terminal" evidence="10">
    <location>
        <begin position="4"/>
        <end position="236"/>
    </location>
</feature>
<evidence type="ECO:0000256" key="6">
    <source>
        <dbReference type="ARBA" id="ARBA00023015"/>
    </source>
</evidence>
<evidence type="ECO:0000256" key="2">
    <source>
        <dbReference type="ARBA" id="ARBA00004496"/>
    </source>
</evidence>
<comment type="caution">
    <text evidence="11">The sequence shown here is derived from an EMBL/GenBank/DDBJ whole genome shotgun (WGS) entry which is preliminary data.</text>
</comment>
<keyword evidence="12" id="KW-1185">Reference proteome</keyword>
<proteinExistence type="inferred from homology"/>
<comment type="similarity">
    <text evidence="3">Belongs to the CNOT2/3/5 family.</text>
</comment>
<keyword evidence="8" id="KW-0539">Nucleus</keyword>
<sequence length="309" mass="35806">MGANRKLQGKIHRVLKKVQEGVDVFDSIWKKVYDTDDGNQKEKFVADLKKEIRKLQRYRDQIKTWIQSSEIKEKKALVHPYEQALMDRLKLIERRMEWFKICEKETKTKAFSEEGLGQQPKLDPKETAKSETRDWLNTTVSELESQIYSFEAEMEGLSGKKGKARHPRLTKLELSITRHKAHIMKLELILRLLDNDKLSPEQVNDVKDFIYDYVEMNQEDFDEFEDVDMLYKTLSLDMVEALEDLVSIVPPSLFKGVGATGAVLNIKNALSSSPVQSPVDDDVKGIPMVQDDCYKVLDFTFSIRLSFCF</sequence>
<organism evidence="11 12">
    <name type="scientific">Tanacetum coccineum</name>
    <dbReference type="NCBI Taxonomy" id="301880"/>
    <lineage>
        <taxon>Eukaryota</taxon>
        <taxon>Viridiplantae</taxon>
        <taxon>Streptophyta</taxon>
        <taxon>Embryophyta</taxon>
        <taxon>Tracheophyta</taxon>
        <taxon>Spermatophyta</taxon>
        <taxon>Magnoliopsida</taxon>
        <taxon>eudicotyledons</taxon>
        <taxon>Gunneridae</taxon>
        <taxon>Pentapetalae</taxon>
        <taxon>asterids</taxon>
        <taxon>campanulids</taxon>
        <taxon>Asterales</taxon>
        <taxon>Asteraceae</taxon>
        <taxon>Asteroideae</taxon>
        <taxon>Anthemideae</taxon>
        <taxon>Anthemidinae</taxon>
        <taxon>Tanacetum</taxon>
    </lineage>
</organism>
<accession>A0ABQ5ARA2</accession>
<evidence type="ECO:0000256" key="4">
    <source>
        <dbReference type="ARBA" id="ARBA00022490"/>
    </source>
</evidence>
<evidence type="ECO:0000313" key="12">
    <source>
        <dbReference type="Proteomes" id="UP001151760"/>
    </source>
</evidence>
<dbReference type="Pfam" id="PF04065">
    <property type="entry name" value="Not3"/>
    <property type="match status" value="1"/>
</dbReference>
<evidence type="ECO:0000256" key="1">
    <source>
        <dbReference type="ARBA" id="ARBA00004123"/>
    </source>
</evidence>
<dbReference type="InterPro" id="IPR007207">
    <property type="entry name" value="Not_N"/>
</dbReference>